<evidence type="ECO:0000313" key="4">
    <source>
        <dbReference type="Proteomes" id="UP000193411"/>
    </source>
</evidence>
<keyword evidence="1" id="KW-0175">Coiled coil</keyword>
<dbReference type="AlphaFoldDB" id="A0A1Y2HK66"/>
<organism evidence="3 4">
    <name type="scientific">Catenaria anguillulae PL171</name>
    <dbReference type="NCBI Taxonomy" id="765915"/>
    <lineage>
        <taxon>Eukaryota</taxon>
        <taxon>Fungi</taxon>
        <taxon>Fungi incertae sedis</taxon>
        <taxon>Blastocladiomycota</taxon>
        <taxon>Blastocladiomycetes</taxon>
        <taxon>Blastocladiales</taxon>
        <taxon>Catenariaceae</taxon>
        <taxon>Catenaria</taxon>
    </lineage>
</organism>
<feature type="region of interest" description="Disordered" evidence="2">
    <location>
        <begin position="446"/>
        <end position="473"/>
    </location>
</feature>
<comment type="caution">
    <text evidence="3">The sequence shown here is derived from an EMBL/GenBank/DDBJ whole genome shotgun (WGS) entry which is preliminary data.</text>
</comment>
<reference evidence="3 4" key="1">
    <citation type="submission" date="2016-07" db="EMBL/GenBank/DDBJ databases">
        <title>Pervasive Adenine N6-methylation of Active Genes in Fungi.</title>
        <authorList>
            <consortium name="DOE Joint Genome Institute"/>
            <person name="Mondo S.J."/>
            <person name="Dannebaum R.O."/>
            <person name="Kuo R.C."/>
            <person name="Labutti K."/>
            <person name="Haridas S."/>
            <person name="Kuo A."/>
            <person name="Salamov A."/>
            <person name="Ahrendt S.R."/>
            <person name="Lipzen A."/>
            <person name="Sullivan W."/>
            <person name="Andreopoulos W.B."/>
            <person name="Clum A."/>
            <person name="Lindquist E."/>
            <person name="Daum C."/>
            <person name="Ramamoorthy G.K."/>
            <person name="Gryganskyi A."/>
            <person name="Culley D."/>
            <person name="Magnuson J.K."/>
            <person name="James T.Y."/>
            <person name="O'Malley M.A."/>
            <person name="Stajich J.E."/>
            <person name="Spatafora J.W."/>
            <person name="Visel A."/>
            <person name="Grigoriev I.V."/>
        </authorList>
    </citation>
    <scope>NUCLEOTIDE SEQUENCE [LARGE SCALE GENOMIC DNA]</scope>
    <source>
        <strain evidence="3 4">PL171</strain>
    </source>
</reference>
<dbReference type="Gene3D" id="1.10.287.1490">
    <property type="match status" value="1"/>
</dbReference>
<dbReference type="EMBL" id="MCFL01000025">
    <property type="protein sequence ID" value="ORZ34987.1"/>
    <property type="molecule type" value="Genomic_DNA"/>
</dbReference>
<feature type="coiled-coil region" evidence="1">
    <location>
        <begin position="60"/>
        <end position="94"/>
    </location>
</feature>
<evidence type="ECO:0000313" key="3">
    <source>
        <dbReference type="EMBL" id="ORZ34987.1"/>
    </source>
</evidence>
<protein>
    <submittedName>
        <fullName evidence="3">Uncharacterized protein</fullName>
    </submittedName>
</protein>
<dbReference type="STRING" id="765915.A0A1Y2HK66"/>
<feature type="coiled-coil region" evidence="1">
    <location>
        <begin position="136"/>
        <end position="170"/>
    </location>
</feature>
<dbReference type="Proteomes" id="UP000193411">
    <property type="component" value="Unassembled WGS sequence"/>
</dbReference>
<feature type="coiled-coil region" evidence="1">
    <location>
        <begin position="219"/>
        <end position="388"/>
    </location>
</feature>
<gene>
    <name evidence="3" type="ORF">BCR44DRAFT_1435543</name>
</gene>
<proteinExistence type="predicted"/>
<evidence type="ECO:0000256" key="2">
    <source>
        <dbReference type="SAM" id="MobiDB-lite"/>
    </source>
</evidence>
<sequence>MLAEMDLFDTEILARTPRHHHGAPHPPTTQADVDRAVDRGRAPSSASPHTHASAPDWHSHMQLRSDLASATATVARLESQLADSHAQMQEYMNKLVDQRAAERTERTREQAEHDATVQRMWERAACEAAGLVGELRARVGEERDRLEGKCREASEEAARWRREGKEARQAVDEVLKAGKVKGVDGAHGKSKDAVPLAEYARNAFAAVVSKAQVDRDEAVAKVEKRMRKVEEERDAMERDLMDCAGLIAGHEDKLAVLERGAQGLREEVGREHAFKTQVEEQAKQMEALRGELDALIIVTSERDELERAESDKKRVAAELEQAVMNFQSTQSQLASASQQLAAATDDLAAAQAANSALDSTAQRQKKEIKKLSQRIRDLEKQSAKSLELVQESLTIEAVARNNAERDRDTHRSSAEEIASKHATKLAEYDALAQHLKDAQVTIELDTSKSHQRDRLAADLSEKQTELHRSRLRSEELSQQLRMVESQAASATAQPLDAAVTARTRADAELDRARKEIAVLQATVQEYEQLGDHVGVAAASAGSAMRELDSARRRISDLEQEAEGLRSQVRELEAVLRTWTAERDSSYRVTGALRAQVAFWRERAEGRGAGSGAGGGVSGALGSGALIGSSPSSSASSVGSSAGGGGATSTATSAARRFGRLFS</sequence>
<name>A0A1Y2HK66_9FUNG</name>
<dbReference type="OrthoDB" id="5600521at2759"/>
<feature type="compositionally biased region" description="Low complexity" evidence="2">
    <location>
        <begin position="626"/>
        <end position="639"/>
    </location>
</feature>
<accession>A0A1Y2HK66</accession>
<keyword evidence="4" id="KW-1185">Reference proteome</keyword>
<feature type="region of interest" description="Disordered" evidence="2">
    <location>
        <begin position="626"/>
        <end position="662"/>
    </location>
</feature>
<evidence type="ECO:0000256" key="1">
    <source>
        <dbReference type="SAM" id="Coils"/>
    </source>
</evidence>